<accession>A0A0G3M1J9</accession>
<dbReference type="AlphaFoldDB" id="A0A0G3M1J9"/>
<proteinExistence type="predicted"/>
<dbReference type="EMBL" id="CP009928">
    <property type="protein sequence ID" value="AKK73006.1"/>
    <property type="molecule type" value="Genomic_DNA"/>
</dbReference>
<gene>
    <name evidence="1" type="ORF">OK18_10615</name>
</gene>
<evidence type="ECO:0000313" key="1">
    <source>
        <dbReference type="EMBL" id="AKK73006.1"/>
    </source>
</evidence>
<name>A0A0G3M1J9_CHRGL</name>
<reference evidence="1 2" key="1">
    <citation type="submission" date="2014-11" db="EMBL/GenBank/DDBJ databases">
        <authorList>
            <person name="Park G.-S."/>
            <person name="Hong S.-J."/>
            <person name="Jung B.K."/>
            <person name="Khan A.R."/>
            <person name="Kwak Y."/>
            <person name="Shin J.-H."/>
        </authorList>
    </citation>
    <scope>NUCLEOTIDE SEQUENCE [LARGE SCALE GENOMIC DNA]</scope>
    <source>
        <strain evidence="1 2">DSM 27622</strain>
    </source>
</reference>
<dbReference type="STRING" id="1324352.OK18_10615"/>
<organism evidence="1 2">
    <name type="scientific">Chryseobacterium gallinarum</name>
    <dbReference type="NCBI Taxonomy" id="1324352"/>
    <lineage>
        <taxon>Bacteria</taxon>
        <taxon>Pseudomonadati</taxon>
        <taxon>Bacteroidota</taxon>
        <taxon>Flavobacteriia</taxon>
        <taxon>Flavobacteriales</taxon>
        <taxon>Weeksellaceae</taxon>
        <taxon>Chryseobacterium group</taxon>
        <taxon>Chryseobacterium</taxon>
    </lineage>
</organism>
<sequence>MSRGDADYFILITTQNNNIIDYKEIGSIGDENPVTFKILPAFSIENTKGIHKLLLPLKSLKLMRREKL</sequence>
<dbReference type="PATRIC" id="fig|1324352.5.peg.2221"/>
<dbReference type="Proteomes" id="UP000035213">
    <property type="component" value="Chromosome"/>
</dbReference>
<evidence type="ECO:0000313" key="2">
    <source>
        <dbReference type="Proteomes" id="UP000035213"/>
    </source>
</evidence>
<protein>
    <submittedName>
        <fullName evidence="1">Uncharacterized protein</fullName>
    </submittedName>
</protein>
<dbReference type="KEGG" id="cgn:OK18_10615"/>